<dbReference type="AlphaFoldDB" id="A0A7J4IUZ7"/>
<dbReference type="Gene3D" id="3.90.550.10">
    <property type="entry name" value="Spore Coat Polysaccharide Biosynthesis Protein SpsA, Chain A"/>
    <property type="match status" value="1"/>
</dbReference>
<evidence type="ECO:0000313" key="9">
    <source>
        <dbReference type="EMBL" id="HIH08614.1"/>
    </source>
</evidence>
<gene>
    <name evidence="9" type="ORF">HA237_04560</name>
</gene>
<comment type="caution">
    <text evidence="9">The sequence shown here is derived from an EMBL/GenBank/DDBJ whole genome shotgun (WGS) entry which is preliminary data.</text>
</comment>
<dbReference type="PANTHER" id="PTHR48090">
    <property type="entry name" value="UNDECAPRENYL-PHOSPHATE 4-DEOXY-4-FORMAMIDO-L-ARABINOSE TRANSFERASE-RELATED"/>
    <property type="match status" value="1"/>
</dbReference>
<dbReference type="InterPro" id="IPR050256">
    <property type="entry name" value="Glycosyltransferase_2"/>
</dbReference>
<dbReference type="Proteomes" id="UP000577419">
    <property type="component" value="Unassembled WGS sequence"/>
</dbReference>
<keyword evidence="6" id="KW-1133">Transmembrane helix</keyword>
<evidence type="ECO:0000256" key="6">
    <source>
        <dbReference type="ARBA" id="ARBA00022989"/>
    </source>
</evidence>
<proteinExistence type="predicted"/>
<dbReference type="PANTHER" id="PTHR48090:SF3">
    <property type="entry name" value="UNDECAPRENYL-PHOSPHATE 4-DEOXY-4-FORMAMIDO-L-ARABINOSE TRANSFERASE"/>
    <property type="match status" value="1"/>
</dbReference>
<evidence type="ECO:0000256" key="5">
    <source>
        <dbReference type="ARBA" id="ARBA00022985"/>
    </source>
</evidence>
<keyword evidence="1" id="KW-1003">Cell membrane</keyword>
<dbReference type="CDD" id="cd04179">
    <property type="entry name" value="DPM_DPG-synthase_like"/>
    <property type="match status" value="1"/>
</dbReference>
<feature type="domain" description="Glycosyltransferase 2-like" evidence="8">
    <location>
        <begin position="11"/>
        <end position="171"/>
    </location>
</feature>
<keyword evidence="7" id="KW-0472">Membrane</keyword>
<keyword evidence="3 9" id="KW-0808">Transferase</keyword>
<evidence type="ECO:0000313" key="10">
    <source>
        <dbReference type="Proteomes" id="UP000577419"/>
    </source>
</evidence>
<evidence type="ECO:0000259" key="8">
    <source>
        <dbReference type="Pfam" id="PF00535"/>
    </source>
</evidence>
<accession>A0A7J4IUZ7</accession>
<dbReference type="EMBL" id="DUFG01000021">
    <property type="protein sequence ID" value="HIH08614.1"/>
    <property type="molecule type" value="Genomic_DNA"/>
</dbReference>
<evidence type="ECO:0000256" key="7">
    <source>
        <dbReference type="ARBA" id="ARBA00023136"/>
    </source>
</evidence>
<sequence>MAAEGMESVSFFFPAYHDEKSLPKIVPKFHSFLKKSGRDFELIVVNDASPDKSGEVAEKLAKKLGRMRVIHHEKNMDYGGALTTGFLSGKKEFVGFTDGDAQYSVEDLPKFMEAMQDADLVIGYRTNRVEGFQRKFFQKIYKLLIFLSFGFAVKDLDCSYKLARRKIFDKITLTSKSGFFSAELVYKAKKAGFKIAEVPVKHLEREFGSSQCFGFNRIKKTARDLLRVRLETLFSKGN</sequence>
<protein>
    <submittedName>
        <fullName evidence="9">Glycosyltransferase family 2 protein</fullName>
    </submittedName>
</protein>
<dbReference type="SUPFAM" id="SSF53448">
    <property type="entry name" value="Nucleotide-diphospho-sugar transferases"/>
    <property type="match status" value="1"/>
</dbReference>
<evidence type="ECO:0000256" key="1">
    <source>
        <dbReference type="ARBA" id="ARBA00022475"/>
    </source>
</evidence>
<keyword evidence="4" id="KW-0812">Transmembrane</keyword>
<reference evidence="10" key="1">
    <citation type="journal article" date="2020" name="bioRxiv">
        <title>A rank-normalized archaeal taxonomy based on genome phylogeny resolves widespread incomplete and uneven classifications.</title>
        <authorList>
            <person name="Rinke C."/>
            <person name="Chuvochina M."/>
            <person name="Mussig A.J."/>
            <person name="Chaumeil P.-A."/>
            <person name="Waite D.W."/>
            <person name="Whitman W.B."/>
            <person name="Parks D.H."/>
            <person name="Hugenholtz P."/>
        </authorList>
    </citation>
    <scope>NUCLEOTIDE SEQUENCE [LARGE SCALE GENOMIC DNA]</scope>
</reference>
<keyword evidence="5" id="KW-0448">Lipopolysaccharide biosynthesis</keyword>
<evidence type="ECO:0000256" key="3">
    <source>
        <dbReference type="ARBA" id="ARBA00022679"/>
    </source>
</evidence>
<dbReference type="GO" id="GO:0005886">
    <property type="term" value="C:plasma membrane"/>
    <property type="evidence" value="ECO:0007669"/>
    <property type="project" value="TreeGrafter"/>
</dbReference>
<evidence type="ECO:0000256" key="4">
    <source>
        <dbReference type="ARBA" id="ARBA00022692"/>
    </source>
</evidence>
<dbReference type="InterPro" id="IPR029044">
    <property type="entry name" value="Nucleotide-diphossugar_trans"/>
</dbReference>
<organism evidence="9 10">
    <name type="scientific">Candidatus Iainarchaeum sp</name>
    <dbReference type="NCBI Taxonomy" id="3101447"/>
    <lineage>
        <taxon>Archaea</taxon>
        <taxon>Candidatus Iainarchaeota</taxon>
        <taxon>Candidatus Iainarchaeia</taxon>
        <taxon>Candidatus Iainarchaeales</taxon>
        <taxon>Candidatus Iainarchaeaceae</taxon>
        <taxon>Candidatus Iainarchaeum</taxon>
    </lineage>
</organism>
<keyword evidence="2" id="KW-0328">Glycosyltransferase</keyword>
<name>A0A7J4IUZ7_9ARCH</name>
<evidence type="ECO:0000256" key="2">
    <source>
        <dbReference type="ARBA" id="ARBA00022676"/>
    </source>
</evidence>
<dbReference type="InterPro" id="IPR001173">
    <property type="entry name" value="Glyco_trans_2-like"/>
</dbReference>
<dbReference type="GO" id="GO:0099621">
    <property type="term" value="F:undecaprenyl-phosphate 4-deoxy-4-formamido-L-arabinose transferase activity"/>
    <property type="evidence" value="ECO:0007669"/>
    <property type="project" value="TreeGrafter"/>
</dbReference>
<dbReference type="Pfam" id="PF00535">
    <property type="entry name" value="Glycos_transf_2"/>
    <property type="match status" value="1"/>
</dbReference>